<keyword evidence="2" id="KW-1185">Reference proteome</keyword>
<dbReference type="KEGG" id="tpf:TPHA_0H02520"/>
<dbReference type="PANTHER" id="PTHR31014">
    <property type="entry name" value="MITOCHONDRIAL TRANSLATION SYSTEM COMPONENT PET127-RELATED"/>
    <property type="match status" value="1"/>
</dbReference>
<dbReference type="HOGENOM" id="CLU_003477_3_0_1"/>
<evidence type="ECO:0000313" key="2">
    <source>
        <dbReference type="Proteomes" id="UP000005666"/>
    </source>
</evidence>
<dbReference type="AlphaFoldDB" id="G8BWK4"/>
<name>G8BWK4_TETPH</name>
<dbReference type="eggNOG" id="ENOG502QPU6">
    <property type="taxonomic scope" value="Eukaryota"/>
</dbReference>
<dbReference type="Proteomes" id="UP000005666">
    <property type="component" value="Chromosome 8"/>
</dbReference>
<gene>
    <name evidence="1" type="primary">TPHA0H02520</name>
    <name evidence="1" type="ordered locus">TPHA_0H02520</name>
</gene>
<dbReference type="EMBL" id="HE612863">
    <property type="protein sequence ID" value="CCE64455.1"/>
    <property type="molecule type" value="Genomic_DNA"/>
</dbReference>
<dbReference type="RefSeq" id="XP_003686889.1">
    <property type="nucleotide sequence ID" value="XM_003686841.1"/>
</dbReference>
<dbReference type="GeneID" id="11533887"/>
<dbReference type="InterPro" id="IPR013943">
    <property type="entry name" value="Pet127"/>
</dbReference>
<dbReference type="GO" id="GO:0000964">
    <property type="term" value="P:mitochondrial RNA 5'-end processing"/>
    <property type="evidence" value="ECO:0007669"/>
    <property type="project" value="EnsemblFungi"/>
</dbReference>
<evidence type="ECO:0000313" key="1">
    <source>
        <dbReference type="EMBL" id="CCE64455.1"/>
    </source>
</evidence>
<evidence type="ECO:0008006" key="3">
    <source>
        <dbReference type="Google" id="ProtNLM"/>
    </source>
</evidence>
<dbReference type="Pfam" id="PF08634">
    <property type="entry name" value="Pet127"/>
    <property type="match status" value="1"/>
</dbReference>
<dbReference type="PANTHER" id="PTHR31014:SF0">
    <property type="entry name" value="MITOCHONDRIAL TRANSLATION SYSTEM COMPONENT PET127-RELATED"/>
    <property type="match status" value="1"/>
</dbReference>
<dbReference type="OMA" id="WEKCKIM"/>
<dbReference type="GO" id="GO:0005740">
    <property type="term" value="C:mitochondrial envelope"/>
    <property type="evidence" value="ECO:0007669"/>
    <property type="project" value="EnsemblFungi"/>
</dbReference>
<sequence>MFKSSSISKFGGSNICHCPKSNNLLVIIRWRSDYPPGHRNRKRRKAAFKRYSYSDTNAFTCLQSDSIWKPVRPSDISGNKQLLDYEKLPKLRDSLEKVLYEPLVLHTLRDERTGAYNYDKTLEVVNTITPETSSSSLNFIPPQKDEILWNMANQKNLKYISSTSSMTAVLSQLHFLLSNCRALNVTNYLESKDVLLPSSKNFKSAQIPASIIVSKLKKTVNHKVFTVKSIDSDPYFNREMILSALGHTLEEFLTRGGNQSSDYDPNERHYHYSIVDDFLIRSQLDCYNPLLPNNGVFDLKTRAVGAIRYDLPFVERNLNYTGYEINKLHGQFESMNREFKDMIKGPLLKYSLQARMGAMDGIFVAYHNINRIFGFQYLPLEYLDHILHSASDYKFRTSLKDKENITKSVFGINEHVLNHEYKEREISTLLADAEFKLSMQIFKKILVFIENKYAANHFKWEKLKIMMKIDVSKAKEPKLDVICLPMEAGSSNKYLSPLVRDNDSKNITAMLDRVKAEHDQFLKLHLKKAIGLVINVKNIFGRHSSSPNYSELFNTNSTVDLDFDDKSYLNHKMNKDFYENSNRWMHPNFLDPEDVQTWKVNGNIIEMTESKIKTSYSDMIKEKLSFIEKENNEDFSRTLDKDYENDQLKTRIIDYIKNEKSLENIFNRSTMHKKQNNDDFRLTFRAYGKKGAIRYQERQNRQNQHNQQKRKNEDNFKFVNHFLIKERGI</sequence>
<dbReference type="STRING" id="1071381.G8BWK4"/>
<dbReference type="OrthoDB" id="10249045at2759"/>
<organism evidence="1 2">
    <name type="scientific">Tetrapisispora phaffii (strain ATCC 24235 / CBS 4417 / NBRC 1672 / NRRL Y-8282 / UCD 70-5)</name>
    <name type="common">Yeast</name>
    <name type="synonym">Fabospora phaffii</name>
    <dbReference type="NCBI Taxonomy" id="1071381"/>
    <lineage>
        <taxon>Eukaryota</taxon>
        <taxon>Fungi</taxon>
        <taxon>Dikarya</taxon>
        <taxon>Ascomycota</taxon>
        <taxon>Saccharomycotina</taxon>
        <taxon>Saccharomycetes</taxon>
        <taxon>Saccharomycetales</taxon>
        <taxon>Saccharomycetaceae</taxon>
        <taxon>Tetrapisispora</taxon>
    </lineage>
</organism>
<proteinExistence type="predicted"/>
<protein>
    <recommendedName>
        <fullName evidence="3">Pet127p</fullName>
    </recommendedName>
</protein>
<reference evidence="1 2" key="1">
    <citation type="journal article" date="2011" name="Proc. Natl. Acad. Sci. U.S.A.">
        <title>Evolutionary erosion of yeast sex chromosomes by mating-type switching accidents.</title>
        <authorList>
            <person name="Gordon J.L."/>
            <person name="Armisen D."/>
            <person name="Proux-Wera E."/>
            <person name="Oheigeartaigh S.S."/>
            <person name="Byrne K.P."/>
            <person name="Wolfe K.H."/>
        </authorList>
    </citation>
    <scope>NUCLEOTIDE SEQUENCE [LARGE SCALE GENOMIC DNA]</scope>
    <source>
        <strain evidence="2">ATCC 24235 / CBS 4417 / NBRC 1672 / NRRL Y-8282 / UCD 70-5</strain>
    </source>
</reference>
<accession>G8BWK4</accession>